<feature type="domain" description="Glycoside hydrolase family 5" evidence="4">
    <location>
        <begin position="5"/>
        <end position="288"/>
    </location>
</feature>
<feature type="domain" description="Bacterial Ig-like" evidence="7">
    <location>
        <begin position="326"/>
        <end position="410"/>
    </location>
</feature>
<evidence type="ECO:0000259" key="6">
    <source>
        <dbReference type="Pfam" id="PF17936"/>
    </source>
</evidence>
<dbReference type="Pfam" id="PF00150">
    <property type="entry name" value="Cellulase"/>
    <property type="match status" value="1"/>
</dbReference>
<feature type="domain" description="Tryptophan-rich" evidence="5">
    <location>
        <begin position="862"/>
        <end position="965"/>
    </location>
</feature>
<evidence type="ECO:0000256" key="2">
    <source>
        <dbReference type="ARBA" id="ARBA00023295"/>
    </source>
</evidence>
<dbReference type="InterPro" id="IPR013783">
    <property type="entry name" value="Ig-like_fold"/>
</dbReference>
<reference evidence="8 9" key="1">
    <citation type="submission" date="2016-11" db="EMBL/GenBank/DDBJ databases">
        <authorList>
            <person name="Jaros S."/>
            <person name="Januszkiewicz K."/>
            <person name="Wedrychowicz H."/>
        </authorList>
    </citation>
    <scope>NUCLEOTIDE SEQUENCE [LARGE SCALE GENOMIC DNA]</scope>
    <source>
        <strain evidence="8 9">GAS499</strain>
    </source>
</reference>
<dbReference type="Pfam" id="PF17936">
    <property type="entry name" value="Big_6"/>
    <property type="match status" value="1"/>
</dbReference>
<evidence type="ECO:0000313" key="8">
    <source>
        <dbReference type="EMBL" id="SHJ84911.1"/>
    </source>
</evidence>
<dbReference type="Proteomes" id="UP000189935">
    <property type="component" value="Chromosome I"/>
</dbReference>
<accession>A0A1M6MN58</accession>
<dbReference type="Gene3D" id="2.60.40.10">
    <property type="entry name" value="Immunoglobulins"/>
    <property type="match status" value="3"/>
</dbReference>
<feature type="domain" description="Bacterial Ig" evidence="6">
    <location>
        <begin position="515"/>
        <end position="592"/>
    </location>
</feature>
<evidence type="ECO:0000256" key="1">
    <source>
        <dbReference type="ARBA" id="ARBA00022801"/>
    </source>
</evidence>
<dbReference type="RefSeq" id="WP_283807606.1">
    <property type="nucleotide sequence ID" value="NZ_LT670844.1"/>
</dbReference>
<name>A0A1M6MN58_9BRAD</name>
<evidence type="ECO:0000259" key="4">
    <source>
        <dbReference type="Pfam" id="PF00150"/>
    </source>
</evidence>
<feature type="region of interest" description="Disordered" evidence="3">
    <location>
        <begin position="1148"/>
        <end position="1189"/>
    </location>
</feature>
<evidence type="ECO:0000259" key="7">
    <source>
        <dbReference type="Pfam" id="PF19077"/>
    </source>
</evidence>
<dbReference type="InterPro" id="IPR011121">
    <property type="entry name" value="Trp-rich_dom"/>
</dbReference>
<organism evidence="8 9">
    <name type="scientific">Bradyrhizobium lablabi</name>
    <dbReference type="NCBI Taxonomy" id="722472"/>
    <lineage>
        <taxon>Bacteria</taxon>
        <taxon>Pseudomonadati</taxon>
        <taxon>Pseudomonadota</taxon>
        <taxon>Alphaproteobacteria</taxon>
        <taxon>Hyphomicrobiales</taxon>
        <taxon>Nitrobacteraceae</taxon>
        <taxon>Bradyrhizobium</taxon>
    </lineage>
</organism>
<evidence type="ECO:0000256" key="3">
    <source>
        <dbReference type="SAM" id="MobiDB-lite"/>
    </source>
</evidence>
<feature type="compositionally biased region" description="Polar residues" evidence="3">
    <location>
        <begin position="1161"/>
        <end position="1178"/>
    </location>
</feature>
<dbReference type="Pfam" id="PF07483">
    <property type="entry name" value="W_rich_C"/>
    <property type="match status" value="3"/>
</dbReference>
<dbReference type="SUPFAM" id="SSF51445">
    <property type="entry name" value="(Trans)glycosidases"/>
    <property type="match status" value="1"/>
</dbReference>
<evidence type="ECO:0000313" key="9">
    <source>
        <dbReference type="Proteomes" id="UP000189935"/>
    </source>
</evidence>
<gene>
    <name evidence="8" type="ORF">SAMN05444159_1678</name>
</gene>
<keyword evidence="1" id="KW-0378">Hydrolase</keyword>
<sequence length="1211" mass="123980">MTVGVNVSGAEYSWMPFVGASDLDYLQKEGITLIRLPISWERMQPTLNGPLDPTYLAGLENVLTEAAARGIKVVVDLHNSGGYDANYAAQAATEWGVITQADLATSSKIGTSAVPISSFASLWSQLATQLKGHAGLAGYDIMNEPNSMPDATVWPKAAQAAVDAIRAVDMSTPIYVEGDQWATAKNWLYTNANLHITDPANKIIYEAHQYFDNGSGTYSLTYAQQGDTANTGVQDVQPFLDWLKANNYQGYLGELGVPNNDPSWIPLLNKTLSAVEAAGVSSTVWNYVYADPSGKNSWWPVADLNSIDPKMGWGAATMEAIFAHNAPTITGYSPSTTNVSQITLNGMAAVNSAVQIFDGSTQIGIVNADSTGSWSFATGALANAAHSFTATDRDAAGTVSAASAALNLTINAPPPPAPTVASFSPDSGVVGDGITNVNQLTLTGTAPAGDTVEVFDGTTQIGNATANSSGAWSFATATLSDGSHAFTGKAMDAAGNISTASAALNVTIDTVAPGAPHIISDAPASATALIVTGTAEAGSTVKLFNGTTLLGAGVADTSGSWNINTGPLSPGTQDFTATATDAAGNVSSVSNVLDPVIGPTPVVIESFGSTSLVEVGNNFYFDSNSTGAGPELKFAGAAVVAGQLGAWAPIGVEQTLTGYEVAWKVTGADQYGIWNTDSNGNYVSNTDVVSGTSAMLESFETSFHQDLNGDGVIGPPSPQTSVIESSGSTSLVEVGNNYYFYSNSTGAGPELKFAGAAVVAGQLGAWAPIGVEQTLTGYEVAWKVAGADEYGVWNTDSNGNYVSNTAVVSGTSAMLEAYEISFHQDLNGDGVIGTPPLQTSALALSASTSPVQTPAIESSGSTSLVQVDNNFYLDNTSTGSGPEIKFAGAAVVAGEFGAWTPIAVEQTATGYDVAWKIAGVDEYGVWYTDSSGNFISNTAVVSGNSSLMDSFESIFHQDLNGDGIINTPSTVIEATGNVLLTLSNVTQAATIDAGSSLELTGADSGTVKFSGVTGTLVLDNSSLFTGQILNLTGDGNPSSSDQIDLKDISFGAGTTYSYAGNASGGILTIRDAQNDVANLSLVGNYTNSTFTLSSDGHGGTIAIDPPKDGFHFASTPAVTTGSTASSVTLGGAANDAFIFHTPPGGASATPDSVALDGSGSPVESSHPTAPANDAQSYHQGIDAGHDAGLDHSGSANVANAHVAWLHDFMIH</sequence>
<keyword evidence="2" id="KW-0326">Glycosidase</keyword>
<feature type="domain" description="Tryptophan-rich" evidence="5">
    <location>
        <begin position="610"/>
        <end position="714"/>
    </location>
</feature>
<proteinExistence type="predicted"/>
<dbReference type="Pfam" id="PF19077">
    <property type="entry name" value="Big_13"/>
    <property type="match status" value="2"/>
</dbReference>
<dbReference type="InterPro" id="IPR044016">
    <property type="entry name" value="Big_13"/>
</dbReference>
<dbReference type="EMBL" id="LT670844">
    <property type="protein sequence ID" value="SHJ84911.1"/>
    <property type="molecule type" value="Genomic_DNA"/>
</dbReference>
<dbReference type="PANTHER" id="PTHR34142">
    <property type="entry name" value="ENDO-BETA-1,4-GLUCANASE A"/>
    <property type="match status" value="1"/>
</dbReference>
<feature type="domain" description="Bacterial Ig-like" evidence="7">
    <location>
        <begin position="422"/>
        <end position="510"/>
    </location>
</feature>
<dbReference type="AlphaFoldDB" id="A0A1M6MN58"/>
<dbReference type="GO" id="GO:0004553">
    <property type="term" value="F:hydrolase activity, hydrolyzing O-glycosyl compounds"/>
    <property type="evidence" value="ECO:0007669"/>
    <property type="project" value="InterPro"/>
</dbReference>
<dbReference type="InterPro" id="IPR041498">
    <property type="entry name" value="Big_6"/>
</dbReference>
<dbReference type="InterPro" id="IPR017853">
    <property type="entry name" value="GH"/>
</dbReference>
<dbReference type="PANTHER" id="PTHR34142:SF1">
    <property type="entry name" value="GLYCOSIDE HYDROLASE FAMILY 5 DOMAIN-CONTAINING PROTEIN"/>
    <property type="match status" value="1"/>
</dbReference>
<dbReference type="NCBIfam" id="NF033510">
    <property type="entry name" value="Ca_tandemer"/>
    <property type="match status" value="2"/>
</dbReference>
<feature type="domain" description="Tryptophan-rich" evidence="5">
    <location>
        <begin position="729"/>
        <end position="833"/>
    </location>
</feature>
<evidence type="ECO:0000259" key="5">
    <source>
        <dbReference type="Pfam" id="PF07483"/>
    </source>
</evidence>
<protein>
    <submittedName>
        <fullName evidence="8">Tryptophan-rich Synechocystis species C-terminal domain-containing protein</fullName>
    </submittedName>
</protein>
<dbReference type="Gene3D" id="3.20.20.80">
    <property type="entry name" value="Glycosidases"/>
    <property type="match status" value="1"/>
</dbReference>
<dbReference type="InterPro" id="IPR001547">
    <property type="entry name" value="Glyco_hydro_5"/>
</dbReference>
<dbReference type="GO" id="GO:0009251">
    <property type="term" value="P:glucan catabolic process"/>
    <property type="evidence" value="ECO:0007669"/>
    <property type="project" value="TreeGrafter"/>
</dbReference>